<evidence type="ECO:0000256" key="1">
    <source>
        <dbReference type="ARBA" id="ARBA00004651"/>
    </source>
</evidence>
<organism evidence="11 12">
    <name type="scientific">Sphingomonas gilva</name>
    <dbReference type="NCBI Taxonomy" id="2305907"/>
    <lineage>
        <taxon>Bacteria</taxon>
        <taxon>Pseudomonadati</taxon>
        <taxon>Pseudomonadota</taxon>
        <taxon>Alphaproteobacteria</taxon>
        <taxon>Sphingomonadales</taxon>
        <taxon>Sphingomonadaceae</taxon>
        <taxon>Sphingomonas</taxon>
    </lineage>
</organism>
<keyword evidence="8 10" id="KW-0472">Membrane</keyword>
<keyword evidence="6 10" id="KW-1133">Transmembrane helix</keyword>
<accession>A0A396S009</accession>
<dbReference type="InterPro" id="IPR037673">
    <property type="entry name" value="MSC/AndL"/>
</dbReference>
<dbReference type="OrthoDB" id="9810350at2"/>
<dbReference type="NCBIfam" id="NF010557">
    <property type="entry name" value="PRK13952.1"/>
    <property type="match status" value="1"/>
</dbReference>
<evidence type="ECO:0000256" key="9">
    <source>
        <dbReference type="ARBA" id="ARBA00023303"/>
    </source>
</evidence>
<evidence type="ECO:0000256" key="3">
    <source>
        <dbReference type="ARBA" id="ARBA00022448"/>
    </source>
</evidence>
<comment type="similarity">
    <text evidence="2 10">Belongs to the MscL family.</text>
</comment>
<comment type="subcellular location">
    <subcellularLocation>
        <location evidence="10">Cell inner membrane</location>
        <topology evidence="10">Multi-pass membrane protein</topology>
    </subcellularLocation>
    <subcellularLocation>
        <location evidence="1">Cell membrane</location>
        <topology evidence="1">Multi-pass membrane protein</topology>
    </subcellularLocation>
</comment>
<dbReference type="InterPro" id="IPR001185">
    <property type="entry name" value="MS_channel"/>
</dbReference>
<dbReference type="PANTHER" id="PTHR30266">
    <property type="entry name" value="MECHANOSENSITIVE CHANNEL MSCL"/>
    <property type="match status" value="1"/>
</dbReference>
<dbReference type="SUPFAM" id="SSF81330">
    <property type="entry name" value="Gated mechanosensitive channel"/>
    <property type="match status" value="1"/>
</dbReference>
<dbReference type="AlphaFoldDB" id="A0A396S009"/>
<gene>
    <name evidence="10 11" type="primary">mscL</name>
    <name evidence="11" type="ORF">D1610_04305</name>
</gene>
<sequence>MIQEFKAFIARGNVLDLAVAVMIGAAFGKIVTSLTEDVIMPVIGKVFGGLDFSSYFVTMGPVPAALTGSTDYAALKKAGVPLLGYGEFVTQAVNFLIVAFIIFLLVRAVNRVVPKAEAPTPADPADVVLLREIRDELRARNAAPGGRTE</sequence>
<name>A0A396S009_9SPHN</name>
<evidence type="ECO:0000256" key="8">
    <source>
        <dbReference type="ARBA" id="ARBA00023136"/>
    </source>
</evidence>
<evidence type="ECO:0000313" key="11">
    <source>
        <dbReference type="EMBL" id="RHW19331.1"/>
    </source>
</evidence>
<proteinExistence type="inferred from homology"/>
<comment type="function">
    <text evidence="10">Channel that opens in response to stretch forces in the membrane lipid bilayer. May participate in the regulation of osmotic pressure changes within the cell.</text>
</comment>
<reference evidence="11 12" key="1">
    <citation type="submission" date="2018-08" db="EMBL/GenBank/DDBJ databases">
        <title>The multiple taxonomic identification of Sphingomonas gilva.</title>
        <authorList>
            <person name="Zhu D."/>
            <person name="Zheng S."/>
        </authorList>
    </citation>
    <scope>NUCLEOTIDE SEQUENCE [LARGE SCALE GENOMIC DNA]</scope>
    <source>
        <strain evidence="11 12">ZDH117</strain>
    </source>
</reference>
<dbReference type="EMBL" id="QWLV01000001">
    <property type="protein sequence ID" value="RHW19331.1"/>
    <property type="molecule type" value="Genomic_DNA"/>
</dbReference>
<keyword evidence="4 10" id="KW-1003">Cell membrane</keyword>
<evidence type="ECO:0000313" key="12">
    <source>
        <dbReference type="Proteomes" id="UP000266693"/>
    </source>
</evidence>
<dbReference type="PRINTS" id="PR01264">
    <property type="entry name" value="MECHCHANNEL"/>
</dbReference>
<keyword evidence="7 10" id="KW-0406">Ion transport</keyword>
<evidence type="ECO:0000256" key="10">
    <source>
        <dbReference type="HAMAP-Rule" id="MF_00115"/>
    </source>
</evidence>
<dbReference type="Pfam" id="PF01741">
    <property type="entry name" value="MscL"/>
    <property type="match status" value="1"/>
</dbReference>
<comment type="caution">
    <text evidence="11">The sequence shown here is derived from an EMBL/GenBank/DDBJ whole genome shotgun (WGS) entry which is preliminary data.</text>
</comment>
<comment type="subunit">
    <text evidence="10">Homopentamer.</text>
</comment>
<dbReference type="PROSITE" id="PS01327">
    <property type="entry name" value="MSCL"/>
    <property type="match status" value="1"/>
</dbReference>
<protein>
    <recommendedName>
        <fullName evidence="10">Large-conductance mechanosensitive channel</fullName>
    </recommendedName>
</protein>
<dbReference type="Proteomes" id="UP000266693">
    <property type="component" value="Unassembled WGS sequence"/>
</dbReference>
<evidence type="ECO:0000256" key="6">
    <source>
        <dbReference type="ARBA" id="ARBA00022989"/>
    </source>
</evidence>
<evidence type="ECO:0000256" key="2">
    <source>
        <dbReference type="ARBA" id="ARBA00007254"/>
    </source>
</evidence>
<dbReference type="Gene3D" id="1.10.1200.120">
    <property type="entry name" value="Large-conductance mechanosensitive channel, MscL, domain 1"/>
    <property type="match status" value="1"/>
</dbReference>
<keyword evidence="9 10" id="KW-0407">Ion channel</keyword>
<dbReference type="NCBIfam" id="TIGR00220">
    <property type="entry name" value="mscL"/>
    <property type="match status" value="1"/>
</dbReference>
<feature type="transmembrane region" description="Helical" evidence="10">
    <location>
        <begin position="88"/>
        <end position="106"/>
    </location>
</feature>
<dbReference type="RefSeq" id="WP_118862837.1">
    <property type="nucleotide sequence ID" value="NZ_QWLV01000001.1"/>
</dbReference>
<keyword evidence="10" id="KW-0997">Cell inner membrane</keyword>
<dbReference type="GO" id="GO:0008381">
    <property type="term" value="F:mechanosensitive monoatomic ion channel activity"/>
    <property type="evidence" value="ECO:0007669"/>
    <property type="project" value="UniProtKB-UniRule"/>
</dbReference>
<evidence type="ECO:0000256" key="4">
    <source>
        <dbReference type="ARBA" id="ARBA00022475"/>
    </source>
</evidence>
<evidence type="ECO:0000256" key="7">
    <source>
        <dbReference type="ARBA" id="ARBA00023065"/>
    </source>
</evidence>
<keyword evidence="12" id="KW-1185">Reference proteome</keyword>
<feature type="transmembrane region" description="Helical" evidence="10">
    <location>
        <begin position="12"/>
        <end position="31"/>
    </location>
</feature>
<keyword evidence="5 10" id="KW-0812">Transmembrane</keyword>
<dbReference type="InterPro" id="IPR019823">
    <property type="entry name" value="Mechanosensitive_channel_CS"/>
</dbReference>
<dbReference type="HAMAP" id="MF_00115">
    <property type="entry name" value="MscL"/>
    <property type="match status" value="1"/>
</dbReference>
<dbReference type="PANTHER" id="PTHR30266:SF2">
    <property type="entry name" value="LARGE-CONDUCTANCE MECHANOSENSITIVE CHANNEL"/>
    <property type="match status" value="1"/>
</dbReference>
<keyword evidence="3 10" id="KW-0813">Transport</keyword>
<dbReference type="InterPro" id="IPR036019">
    <property type="entry name" value="MscL_channel"/>
</dbReference>
<dbReference type="GO" id="GO:0005886">
    <property type="term" value="C:plasma membrane"/>
    <property type="evidence" value="ECO:0007669"/>
    <property type="project" value="UniProtKB-SubCell"/>
</dbReference>
<evidence type="ECO:0000256" key="5">
    <source>
        <dbReference type="ARBA" id="ARBA00022692"/>
    </source>
</evidence>